<accession>A0ABW3UG37</accession>
<reference evidence="2" key="1">
    <citation type="journal article" date="2019" name="Int. J. Syst. Evol. Microbiol.">
        <title>The Global Catalogue of Microorganisms (GCM) 10K type strain sequencing project: providing services to taxonomists for standard genome sequencing and annotation.</title>
        <authorList>
            <consortium name="The Broad Institute Genomics Platform"/>
            <consortium name="The Broad Institute Genome Sequencing Center for Infectious Disease"/>
            <person name="Wu L."/>
            <person name="Ma J."/>
        </authorList>
    </citation>
    <scope>NUCLEOTIDE SEQUENCE [LARGE SCALE GENOMIC DNA]</scope>
    <source>
        <strain evidence="2">CCUG 53270</strain>
    </source>
</reference>
<evidence type="ECO:0000313" key="2">
    <source>
        <dbReference type="Proteomes" id="UP001597180"/>
    </source>
</evidence>
<dbReference type="Proteomes" id="UP001597180">
    <property type="component" value="Unassembled WGS sequence"/>
</dbReference>
<dbReference type="EMBL" id="JBHTLU010000012">
    <property type="protein sequence ID" value="MFD1219658.1"/>
    <property type="molecule type" value="Genomic_DNA"/>
</dbReference>
<sequence length="139" mass="16469">MLLHECKDKLNIGDIVYICDYRFNDIDNQPIRHIPPMKVVVCSNEDLPKNKRVYYSEVHFRPIGTNGKVQSRIIAPFDNTGYRAYTGTSLNIFYDEQKSKDFYRTQCKENIKRFNEAKVNKVAYYDKKIEEINKEMESL</sequence>
<proteinExistence type="predicted"/>
<evidence type="ECO:0008006" key="3">
    <source>
        <dbReference type="Google" id="ProtNLM"/>
    </source>
</evidence>
<organism evidence="1 2">
    <name type="scientific">Paenibacillus vulneris</name>
    <dbReference type="NCBI Taxonomy" id="1133364"/>
    <lineage>
        <taxon>Bacteria</taxon>
        <taxon>Bacillati</taxon>
        <taxon>Bacillota</taxon>
        <taxon>Bacilli</taxon>
        <taxon>Bacillales</taxon>
        <taxon>Paenibacillaceae</taxon>
        <taxon>Paenibacillus</taxon>
    </lineage>
</organism>
<name>A0ABW3UG37_9BACL</name>
<comment type="caution">
    <text evidence="1">The sequence shown here is derived from an EMBL/GenBank/DDBJ whole genome shotgun (WGS) entry which is preliminary data.</text>
</comment>
<keyword evidence="2" id="KW-1185">Reference proteome</keyword>
<protein>
    <recommendedName>
        <fullName evidence="3">Type II toxin-antitoxin system PemK/MazF family toxin</fullName>
    </recommendedName>
</protein>
<evidence type="ECO:0000313" key="1">
    <source>
        <dbReference type="EMBL" id="MFD1219658.1"/>
    </source>
</evidence>
<dbReference type="RefSeq" id="WP_345594841.1">
    <property type="nucleotide sequence ID" value="NZ_BAABJG010000055.1"/>
</dbReference>
<gene>
    <name evidence="1" type="ORF">ACFQ4B_05975</name>
</gene>